<organism evidence="2 3">
    <name type="scientific">Araneus ventricosus</name>
    <name type="common">Orbweaver spider</name>
    <name type="synonym">Epeira ventricosa</name>
    <dbReference type="NCBI Taxonomy" id="182803"/>
    <lineage>
        <taxon>Eukaryota</taxon>
        <taxon>Metazoa</taxon>
        <taxon>Ecdysozoa</taxon>
        <taxon>Arthropoda</taxon>
        <taxon>Chelicerata</taxon>
        <taxon>Arachnida</taxon>
        <taxon>Araneae</taxon>
        <taxon>Araneomorphae</taxon>
        <taxon>Entelegynae</taxon>
        <taxon>Araneoidea</taxon>
        <taxon>Araneidae</taxon>
        <taxon>Araneus</taxon>
    </lineage>
</organism>
<evidence type="ECO:0000313" key="2">
    <source>
        <dbReference type="EMBL" id="GBM53655.1"/>
    </source>
</evidence>
<evidence type="ECO:0000313" key="3">
    <source>
        <dbReference type="Proteomes" id="UP000499080"/>
    </source>
</evidence>
<dbReference type="Proteomes" id="UP000499080">
    <property type="component" value="Unassembled WGS sequence"/>
</dbReference>
<dbReference type="AlphaFoldDB" id="A0A4Y2GLS4"/>
<gene>
    <name evidence="2" type="ORF">AVEN_101661_1</name>
</gene>
<protein>
    <submittedName>
        <fullName evidence="2">Uncharacterized protein</fullName>
    </submittedName>
</protein>
<sequence length="115" mass="12753">MVIRRNIKLDNNGETAPSHLERFSSHCSNFQHSHLGGSFMEAPCKPLNQSLRSTRATVPTPPPSFKAGSPVPLSQERQHPFPHRSTFCERASLPLPQGGISVLWPYAPNEGKGRR</sequence>
<evidence type="ECO:0000256" key="1">
    <source>
        <dbReference type="SAM" id="MobiDB-lite"/>
    </source>
</evidence>
<dbReference type="EMBL" id="BGPR01001427">
    <property type="protein sequence ID" value="GBM53655.1"/>
    <property type="molecule type" value="Genomic_DNA"/>
</dbReference>
<comment type="caution">
    <text evidence="2">The sequence shown here is derived from an EMBL/GenBank/DDBJ whole genome shotgun (WGS) entry which is preliminary data.</text>
</comment>
<feature type="region of interest" description="Disordered" evidence="1">
    <location>
        <begin position="53"/>
        <end position="83"/>
    </location>
</feature>
<name>A0A4Y2GLS4_ARAVE</name>
<proteinExistence type="predicted"/>
<reference evidence="2 3" key="1">
    <citation type="journal article" date="2019" name="Sci. Rep.">
        <title>Orb-weaving spider Araneus ventricosus genome elucidates the spidroin gene catalogue.</title>
        <authorList>
            <person name="Kono N."/>
            <person name="Nakamura H."/>
            <person name="Ohtoshi R."/>
            <person name="Moran D.A.P."/>
            <person name="Shinohara A."/>
            <person name="Yoshida Y."/>
            <person name="Fujiwara M."/>
            <person name="Mori M."/>
            <person name="Tomita M."/>
            <person name="Arakawa K."/>
        </authorList>
    </citation>
    <scope>NUCLEOTIDE SEQUENCE [LARGE SCALE GENOMIC DNA]</scope>
</reference>
<keyword evidence="3" id="KW-1185">Reference proteome</keyword>
<accession>A0A4Y2GLS4</accession>